<dbReference type="Pfam" id="PF08308">
    <property type="entry name" value="PEGA"/>
    <property type="match status" value="3"/>
</dbReference>
<keyword evidence="3 6" id="KW-1133">Transmembrane helix</keyword>
<feature type="region of interest" description="Disordered" evidence="5">
    <location>
        <begin position="547"/>
        <end position="571"/>
    </location>
</feature>
<feature type="domain" description="TonB C-terminal" evidence="7">
    <location>
        <begin position="846"/>
        <end position="912"/>
    </location>
</feature>
<keyword evidence="2 6" id="KW-0812">Transmembrane</keyword>
<evidence type="ECO:0000313" key="9">
    <source>
        <dbReference type="EMBL" id="ATC62752.1"/>
    </source>
</evidence>
<organism evidence="9 10">
    <name type="scientific">Nibricoccus aquaticus</name>
    <dbReference type="NCBI Taxonomy" id="2576891"/>
    <lineage>
        <taxon>Bacteria</taxon>
        <taxon>Pseudomonadati</taxon>
        <taxon>Verrucomicrobiota</taxon>
        <taxon>Opitutia</taxon>
        <taxon>Opitutales</taxon>
        <taxon>Opitutaceae</taxon>
        <taxon>Nibricoccus</taxon>
    </lineage>
</organism>
<dbReference type="InterPro" id="IPR013229">
    <property type="entry name" value="PEGA"/>
</dbReference>
<dbReference type="GO" id="GO:0016020">
    <property type="term" value="C:membrane"/>
    <property type="evidence" value="ECO:0007669"/>
    <property type="project" value="UniProtKB-SubCell"/>
</dbReference>
<dbReference type="InterPro" id="IPR006260">
    <property type="entry name" value="TonB/TolA_C"/>
</dbReference>
<evidence type="ECO:0000256" key="2">
    <source>
        <dbReference type="ARBA" id="ARBA00022692"/>
    </source>
</evidence>
<evidence type="ECO:0000256" key="5">
    <source>
        <dbReference type="SAM" id="MobiDB-lite"/>
    </source>
</evidence>
<evidence type="ECO:0000256" key="3">
    <source>
        <dbReference type="ARBA" id="ARBA00022989"/>
    </source>
</evidence>
<evidence type="ECO:0008006" key="11">
    <source>
        <dbReference type="Google" id="ProtNLM"/>
    </source>
</evidence>
<feature type="compositionally biased region" description="Low complexity" evidence="5">
    <location>
        <begin position="393"/>
        <end position="430"/>
    </location>
</feature>
<evidence type="ECO:0000313" key="10">
    <source>
        <dbReference type="Proteomes" id="UP000217265"/>
    </source>
</evidence>
<accession>A0A290QFU8</accession>
<dbReference type="InterPro" id="IPR037682">
    <property type="entry name" value="TonB_C"/>
</dbReference>
<dbReference type="PANTHER" id="PTHR36194">
    <property type="entry name" value="S-LAYER-LIKE PROTEIN"/>
    <property type="match status" value="1"/>
</dbReference>
<protein>
    <recommendedName>
        <fullName evidence="11">PEGA domain-containing protein</fullName>
    </recommendedName>
</protein>
<feature type="transmembrane region" description="Helical" evidence="6">
    <location>
        <begin position="504"/>
        <end position="522"/>
    </location>
</feature>
<feature type="domain" description="PEGA" evidence="8">
    <location>
        <begin position="699"/>
        <end position="747"/>
    </location>
</feature>
<dbReference type="Proteomes" id="UP000217265">
    <property type="component" value="Chromosome"/>
</dbReference>
<evidence type="ECO:0000256" key="1">
    <source>
        <dbReference type="ARBA" id="ARBA00004167"/>
    </source>
</evidence>
<keyword evidence="10" id="KW-1185">Reference proteome</keyword>
<dbReference type="NCBIfam" id="TIGR01352">
    <property type="entry name" value="tonB_Cterm"/>
    <property type="match status" value="1"/>
</dbReference>
<dbReference type="Pfam" id="PF03544">
    <property type="entry name" value="TonB_C"/>
    <property type="match status" value="1"/>
</dbReference>
<dbReference type="AlphaFoldDB" id="A0A290QFU8"/>
<feature type="domain" description="PEGA" evidence="8">
    <location>
        <begin position="603"/>
        <end position="656"/>
    </location>
</feature>
<proteinExistence type="predicted"/>
<evidence type="ECO:0000259" key="8">
    <source>
        <dbReference type="Pfam" id="PF08308"/>
    </source>
</evidence>
<feature type="compositionally biased region" description="Pro residues" evidence="5">
    <location>
        <begin position="462"/>
        <end position="475"/>
    </location>
</feature>
<feature type="domain" description="PEGA" evidence="8">
    <location>
        <begin position="750"/>
        <end position="816"/>
    </location>
</feature>
<dbReference type="PANTHER" id="PTHR36194:SF1">
    <property type="entry name" value="S-LAYER-LIKE PROTEIN"/>
    <property type="match status" value="1"/>
</dbReference>
<gene>
    <name evidence="9" type="ORF">CMV30_01530</name>
</gene>
<reference evidence="9 10" key="1">
    <citation type="submission" date="2017-09" db="EMBL/GenBank/DDBJ databases">
        <title>Complete genome sequence of Verrucomicrobial strain HZ-65, isolated from freshwater.</title>
        <authorList>
            <person name="Choi A."/>
        </authorList>
    </citation>
    <scope>NUCLEOTIDE SEQUENCE [LARGE SCALE GENOMIC DNA]</scope>
    <source>
        <strain evidence="9 10">HZ-65</strain>
    </source>
</reference>
<comment type="subcellular location">
    <subcellularLocation>
        <location evidence="1">Membrane</location>
        <topology evidence="1">Single-pass membrane protein</topology>
    </subcellularLocation>
</comment>
<dbReference type="KEGG" id="vbh:CMV30_01530"/>
<dbReference type="SUPFAM" id="SSF74653">
    <property type="entry name" value="TolA/TonB C-terminal domain"/>
    <property type="match status" value="1"/>
</dbReference>
<feature type="region of interest" description="Disordered" evidence="5">
    <location>
        <begin position="393"/>
        <end position="499"/>
    </location>
</feature>
<dbReference type="EMBL" id="CP023344">
    <property type="protein sequence ID" value="ATC62752.1"/>
    <property type="molecule type" value="Genomic_DNA"/>
</dbReference>
<dbReference type="Gene3D" id="3.30.1150.10">
    <property type="match status" value="1"/>
</dbReference>
<evidence type="ECO:0000256" key="4">
    <source>
        <dbReference type="ARBA" id="ARBA00023136"/>
    </source>
</evidence>
<evidence type="ECO:0000256" key="6">
    <source>
        <dbReference type="SAM" id="Phobius"/>
    </source>
</evidence>
<evidence type="ECO:0000259" key="7">
    <source>
        <dbReference type="Pfam" id="PF03544"/>
    </source>
</evidence>
<feature type="compositionally biased region" description="Low complexity" evidence="5">
    <location>
        <begin position="443"/>
        <end position="460"/>
    </location>
</feature>
<name>A0A290QFU8_9BACT</name>
<dbReference type="GO" id="GO:0055085">
    <property type="term" value="P:transmembrane transport"/>
    <property type="evidence" value="ECO:0007669"/>
    <property type="project" value="InterPro"/>
</dbReference>
<dbReference type="OrthoDB" id="5483179at2"/>
<keyword evidence="4 6" id="KW-0472">Membrane</keyword>
<sequence>MSATDSTGYFIELGENNLIIARTNLSQRPRTVDELREVWLGDAAAVDGLIGEIKPTGSTGKAVTLLRLKPRASFLADSAQAQKIKTPIAVEEFLKESLGAENVPANWAWAASKDGRLPENGAQWVLDATPVSATDEALAKIKAWSFELLRSESAPLSLAGALATAVRTAQAGVPVLFCDVAEARTHLYLITAQGISAHTTAEAGFDALAGSTQEALGLKFRGSAARLLFNETYDFADSAAKIVEPLASGIKNSLPSLGAVAPASIVCGGILAKQAWITQALASALGLKPFAPDTAALASTLGLSFGGNVKADTVAPSWLGVLGAVAAYDQRTPGAATPWHSALTGTPVAAPPFVPAIAPEPPKPAVVITPPAKPAEPAKPVVPAIKPAEPAPAAKPAAVITPPAKPAEPAKAAAPAAAKPAQPATPVAKPADPKAQGKQPDSKAAPVIAKPAPAPAQKGPAKPEPTKPSPAPAPSTKPALAPVPSAARPATPAPFPKKKSNTPIIIAVAAAVVIAIVAFFVVSGGNKAKIEADRLAEVERRAAEEAAARRQDAEKAKANEERLKKEADEARQKALADAEALRLQSEQNLKSTTERLLNARGGFSIATEPAGASISLGDRAPRTSPVTWNDLRLGRYDITISLNGYDSEQRSVEIKDSAITDLGVVALKRQVGSVDLNSDPAGLAYEIKPSGSLFVNAGDVRTGQTPAKVEDLPVGSYQVSISRANWPAYTSTVNIERNGTARVQGTFVGGSVTITSSPSGATVLRDNQSQVGVTPLTINDLIPGTVTYTVTQRGMDPVPLTGKIEPGKTLALNATLLDSDRVMKLTELDERPVQITIVEPELTSAQQADGGSVLISLTVGKDGVPSDLKVDQASNPNLGRVCLTAAAKWRFKPGTIKGKPVRSRVSIPFKFQPQS</sequence>
<dbReference type="RefSeq" id="WP_096054387.1">
    <property type="nucleotide sequence ID" value="NZ_CP023344.1"/>
</dbReference>